<evidence type="ECO:0008006" key="4">
    <source>
        <dbReference type="Google" id="ProtNLM"/>
    </source>
</evidence>
<keyword evidence="3" id="KW-1185">Reference proteome</keyword>
<reference evidence="2 3" key="1">
    <citation type="submission" date="2017-05" db="EMBL/GenBank/DDBJ databases">
        <title>Vagococcus spp. assemblies.</title>
        <authorList>
            <person name="Gulvik C.A."/>
        </authorList>
    </citation>
    <scope>NUCLEOTIDE SEQUENCE [LARGE SCALE GENOMIC DNA]</scope>
    <source>
        <strain evidence="2 3">CCUG 41755</strain>
    </source>
</reference>
<dbReference type="EMBL" id="NGJY01000002">
    <property type="protein sequence ID" value="RSU03123.1"/>
    <property type="molecule type" value="Genomic_DNA"/>
</dbReference>
<evidence type="ECO:0000313" key="2">
    <source>
        <dbReference type="EMBL" id="RSU03123.1"/>
    </source>
</evidence>
<feature type="signal peptide" evidence="1">
    <location>
        <begin position="1"/>
        <end position="27"/>
    </location>
</feature>
<dbReference type="OrthoDB" id="160522at2"/>
<name>A0A430A7L5_9ENTE</name>
<feature type="chain" id="PRO_5019499810" description="WxL domain-containing protein" evidence="1">
    <location>
        <begin position="28"/>
        <end position="271"/>
    </location>
</feature>
<gene>
    <name evidence="2" type="ORF">CBF31_05235</name>
</gene>
<evidence type="ECO:0000256" key="1">
    <source>
        <dbReference type="SAM" id="SignalP"/>
    </source>
</evidence>
<dbReference type="RefSeq" id="WP_126831335.1">
    <property type="nucleotide sequence ID" value="NZ_CBCRYB010000004.1"/>
</dbReference>
<accession>A0A430A7L5</accession>
<keyword evidence="1" id="KW-0732">Signal</keyword>
<comment type="caution">
    <text evidence="2">The sequence shown here is derived from an EMBL/GenBank/DDBJ whole genome shotgun (WGS) entry which is preliminary data.</text>
</comment>
<dbReference type="Proteomes" id="UP000287101">
    <property type="component" value="Unassembled WGS sequence"/>
</dbReference>
<organism evidence="2 3">
    <name type="scientific">Vagococcus fessus</name>
    <dbReference type="NCBI Taxonomy" id="120370"/>
    <lineage>
        <taxon>Bacteria</taxon>
        <taxon>Bacillati</taxon>
        <taxon>Bacillota</taxon>
        <taxon>Bacilli</taxon>
        <taxon>Lactobacillales</taxon>
        <taxon>Enterococcaceae</taxon>
        <taxon>Vagococcus</taxon>
    </lineage>
</organism>
<evidence type="ECO:0000313" key="3">
    <source>
        <dbReference type="Proteomes" id="UP000287101"/>
    </source>
</evidence>
<dbReference type="AlphaFoldDB" id="A0A430A7L5"/>
<protein>
    <recommendedName>
        <fullName evidence="4">WxL domain-containing protein</fullName>
    </recommendedName>
</protein>
<proteinExistence type="predicted"/>
<sequence length="271" mass="30301">MKNKLQLYTLIGLSSFSLLATTSNVHAESNKKEQKFSVTVKEGTLKLMPSTKMVSTFPELEPSTNDTTYYHPTIKQTTVAYPTEATSFNQGNSTNPYEFPPVDPEPFPGPPKDAIVRIDNSKLGNPDFKVSVKRTPFVNTENGAAIEGIHLFMGNFNDRMDFFCDFRSNEAGSPDSYWLTSNLTIEESNETLVADYRGEAARGQHWLSPFTPDNLTEDGYLVLGPEAIDPELQKEHLYEEKNISLAVDKNTHFPSAGNYESTVTWSIQLLP</sequence>